<dbReference type="Pfam" id="PF03167">
    <property type="entry name" value="UDG"/>
    <property type="match status" value="1"/>
</dbReference>
<gene>
    <name evidence="7 12" type="primary">UNG1</name>
    <name evidence="12" type="ORF">GGI25_000621</name>
</gene>
<dbReference type="Gene3D" id="3.40.470.10">
    <property type="entry name" value="Uracil-DNA glycosylase-like domain"/>
    <property type="match status" value="1"/>
</dbReference>
<keyword evidence="6 7" id="KW-0539">Nucleus</keyword>
<dbReference type="EMBL" id="JANBTW010000004">
    <property type="protein sequence ID" value="KAJ2680648.1"/>
    <property type="molecule type" value="Genomic_DNA"/>
</dbReference>
<dbReference type="SMART" id="SM00986">
    <property type="entry name" value="UDG"/>
    <property type="match status" value="1"/>
</dbReference>
<dbReference type="SMART" id="SM00987">
    <property type="entry name" value="UreE_C"/>
    <property type="match status" value="1"/>
</dbReference>
<evidence type="ECO:0000256" key="2">
    <source>
        <dbReference type="ARBA" id="ARBA00022763"/>
    </source>
</evidence>
<dbReference type="NCBIfam" id="NF003588">
    <property type="entry name" value="PRK05254.1-1"/>
    <property type="match status" value="1"/>
</dbReference>
<evidence type="ECO:0000313" key="12">
    <source>
        <dbReference type="EMBL" id="KAJ2680648.1"/>
    </source>
</evidence>
<feature type="compositionally biased region" description="Low complexity" evidence="10">
    <location>
        <begin position="42"/>
        <end position="54"/>
    </location>
</feature>
<feature type="domain" description="Uracil-DNA glycosylase-like" evidence="11">
    <location>
        <begin position="127"/>
        <end position="288"/>
    </location>
</feature>
<dbReference type="CDD" id="cd10027">
    <property type="entry name" value="UDG-F1-like"/>
    <property type="match status" value="1"/>
</dbReference>
<keyword evidence="2 7" id="KW-0227">DNA damage</keyword>
<dbReference type="NCBIfam" id="NF003591">
    <property type="entry name" value="PRK05254.1-4"/>
    <property type="match status" value="1"/>
</dbReference>
<dbReference type="AlphaFoldDB" id="A0A9W8GEQ4"/>
<accession>A0A9W8GEQ4</accession>
<evidence type="ECO:0000256" key="3">
    <source>
        <dbReference type="ARBA" id="ARBA00022801"/>
    </source>
</evidence>
<evidence type="ECO:0000256" key="1">
    <source>
        <dbReference type="ARBA" id="ARBA00008184"/>
    </source>
</evidence>
<keyword evidence="4 7" id="KW-0496">Mitochondrion</keyword>
<dbReference type="GO" id="GO:0005739">
    <property type="term" value="C:mitochondrion"/>
    <property type="evidence" value="ECO:0007669"/>
    <property type="project" value="UniProtKB-SubCell"/>
</dbReference>
<dbReference type="InterPro" id="IPR002043">
    <property type="entry name" value="UDG_fam1"/>
</dbReference>
<dbReference type="PANTHER" id="PTHR11264">
    <property type="entry name" value="URACIL-DNA GLYCOSYLASE"/>
    <property type="match status" value="1"/>
</dbReference>
<dbReference type="GO" id="GO:0005634">
    <property type="term" value="C:nucleus"/>
    <property type="evidence" value="ECO:0007669"/>
    <property type="project" value="UniProtKB-SubCell"/>
</dbReference>
<dbReference type="NCBIfam" id="NF003592">
    <property type="entry name" value="PRK05254.1-5"/>
    <property type="match status" value="1"/>
</dbReference>
<evidence type="ECO:0000256" key="10">
    <source>
        <dbReference type="SAM" id="MobiDB-lite"/>
    </source>
</evidence>
<dbReference type="OrthoDB" id="10031947at2759"/>
<proteinExistence type="inferred from homology"/>
<dbReference type="FunFam" id="3.40.470.10:FF:000007">
    <property type="entry name" value="Uracil-DNA glycosylase"/>
    <property type="match status" value="1"/>
</dbReference>
<comment type="caution">
    <text evidence="12">The sequence shown here is derived from an EMBL/GenBank/DDBJ whole genome shotgun (WGS) entry which is preliminary data.</text>
</comment>
<dbReference type="GO" id="GO:0097510">
    <property type="term" value="P:base-excision repair, AP site formation via deaminated base removal"/>
    <property type="evidence" value="ECO:0007669"/>
    <property type="project" value="TreeGrafter"/>
</dbReference>
<evidence type="ECO:0000256" key="9">
    <source>
        <dbReference type="RuleBase" id="RU003780"/>
    </source>
</evidence>
<feature type="region of interest" description="Disordered" evidence="10">
    <location>
        <begin position="1"/>
        <end position="70"/>
    </location>
</feature>
<protein>
    <recommendedName>
        <fullName evidence="7 9">Uracil-DNA glycosylase</fullName>
        <shortName evidence="7">UDG</shortName>
        <ecNumber evidence="7 9">3.2.2.27</ecNumber>
    </recommendedName>
</protein>
<keyword evidence="5 7" id="KW-0234">DNA repair</keyword>
<dbReference type="EC" id="3.2.2.27" evidence="7 9"/>
<evidence type="ECO:0000256" key="5">
    <source>
        <dbReference type="ARBA" id="ARBA00023204"/>
    </source>
</evidence>
<dbReference type="PANTHER" id="PTHR11264:SF0">
    <property type="entry name" value="URACIL-DNA GLYCOSYLASE"/>
    <property type="match status" value="1"/>
</dbReference>
<comment type="subcellular location">
    <subcellularLocation>
        <location evidence="7">Mitochondrion</location>
    </subcellularLocation>
    <subcellularLocation>
        <location evidence="7">Nucleus</location>
    </subcellularLocation>
</comment>
<dbReference type="Proteomes" id="UP001151518">
    <property type="component" value="Unassembled WGS sequence"/>
</dbReference>
<evidence type="ECO:0000256" key="6">
    <source>
        <dbReference type="ARBA" id="ARBA00023242"/>
    </source>
</evidence>
<dbReference type="InterPro" id="IPR005122">
    <property type="entry name" value="Uracil-DNA_glycosylase-like"/>
</dbReference>
<comment type="function">
    <text evidence="7 9">Excises uracil residues from the DNA which can arise as a result of misincorporation of dUMP residues by DNA polymerase or due to deamination of cytosine.</text>
</comment>
<sequence length="311" mass="34921">MSQVKAESKKRKTLDAYFGPSKRSGARPTTAGPKSAKAQGKTPEPTAETGATAETPKEREPVVPKPSSEQELQKYRLEYETIDPSWLAHLHSELAKPYFVALKAFLQKESSSKEIYPEAKNVYSWSRFAPLDKVRVVILGQDPYHNTGQAHGLAFSVRPQIKTPPSLVNIYKALATDYPEFERPPHGYLRGWAEQGVLLLNASLTVEAHKPNSHQGKGWEQFTDRVIQLVNQNNANVVFMLWGSYAQKKGAHVDTRKHLVLKSVHPSPLSAAKGFFSAGHFRKANEYLERHNLAPIDWSHLPKEEIDHLSK</sequence>
<dbReference type="SUPFAM" id="SSF52141">
    <property type="entry name" value="Uracil-DNA glycosylase-like"/>
    <property type="match status" value="1"/>
</dbReference>
<dbReference type="GO" id="GO:0004844">
    <property type="term" value="F:uracil DNA N-glycosylase activity"/>
    <property type="evidence" value="ECO:0007669"/>
    <property type="project" value="UniProtKB-UniRule"/>
</dbReference>
<organism evidence="12 13">
    <name type="scientific">Coemansia spiralis</name>
    <dbReference type="NCBI Taxonomy" id="417178"/>
    <lineage>
        <taxon>Eukaryota</taxon>
        <taxon>Fungi</taxon>
        <taxon>Fungi incertae sedis</taxon>
        <taxon>Zoopagomycota</taxon>
        <taxon>Kickxellomycotina</taxon>
        <taxon>Kickxellomycetes</taxon>
        <taxon>Kickxellales</taxon>
        <taxon>Kickxellaceae</taxon>
        <taxon>Coemansia</taxon>
    </lineage>
</organism>
<dbReference type="NCBIfam" id="NF003589">
    <property type="entry name" value="PRK05254.1-2"/>
    <property type="match status" value="1"/>
</dbReference>
<evidence type="ECO:0000256" key="8">
    <source>
        <dbReference type="PROSITE-ProRule" id="PRU10072"/>
    </source>
</evidence>
<dbReference type="PROSITE" id="PS00130">
    <property type="entry name" value="U_DNA_GLYCOSYLASE"/>
    <property type="match status" value="1"/>
</dbReference>
<dbReference type="NCBIfam" id="TIGR00628">
    <property type="entry name" value="ung"/>
    <property type="match status" value="1"/>
</dbReference>
<evidence type="ECO:0000259" key="11">
    <source>
        <dbReference type="SMART" id="SM00986"/>
    </source>
</evidence>
<name>A0A9W8GEQ4_9FUNG</name>
<keyword evidence="3 7" id="KW-0378">Hydrolase</keyword>
<keyword evidence="12" id="KW-0326">Glycosidase</keyword>
<dbReference type="HAMAP" id="MF_00148">
    <property type="entry name" value="UDG"/>
    <property type="match status" value="1"/>
</dbReference>
<comment type="similarity">
    <text evidence="1 7 9">Belongs to the uracil-DNA glycosylase (UDG) superfamily. UNG family.</text>
</comment>
<reference evidence="12" key="1">
    <citation type="submission" date="2022-07" db="EMBL/GenBank/DDBJ databases">
        <title>Phylogenomic reconstructions and comparative analyses of Kickxellomycotina fungi.</title>
        <authorList>
            <person name="Reynolds N.K."/>
            <person name="Stajich J.E."/>
            <person name="Barry K."/>
            <person name="Grigoriev I.V."/>
            <person name="Crous P."/>
            <person name="Smith M.E."/>
        </authorList>
    </citation>
    <scope>NUCLEOTIDE SEQUENCE</scope>
    <source>
        <strain evidence="12">NRRL 3115</strain>
    </source>
</reference>
<evidence type="ECO:0000313" key="13">
    <source>
        <dbReference type="Proteomes" id="UP001151518"/>
    </source>
</evidence>
<dbReference type="InterPro" id="IPR036895">
    <property type="entry name" value="Uracil-DNA_glycosylase-like_sf"/>
</dbReference>
<feature type="active site" description="Proton acceptor" evidence="7 8">
    <location>
        <position position="142"/>
    </location>
</feature>
<comment type="catalytic activity">
    <reaction evidence="7 9">
        <text>Hydrolyzes single-stranded DNA or mismatched double-stranded DNA and polynucleotides, releasing free uracil.</text>
        <dbReference type="EC" id="3.2.2.27"/>
    </reaction>
</comment>
<dbReference type="InterPro" id="IPR018085">
    <property type="entry name" value="Ura-DNA_Glyclase_AS"/>
</dbReference>
<evidence type="ECO:0000256" key="7">
    <source>
        <dbReference type="HAMAP-Rule" id="MF_03166"/>
    </source>
</evidence>
<evidence type="ECO:0000256" key="4">
    <source>
        <dbReference type="ARBA" id="ARBA00023128"/>
    </source>
</evidence>